<keyword evidence="6" id="KW-0675">Receptor</keyword>
<dbReference type="GO" id="GO:0046427">
    <property type="term" value="P:positive regulation of receptor signaling pathway via JAK-STAT"/>
    <property type="evidence" value="ECO:0007669"/>
    <property type="project" value="TreeGrafter"/>
</dbReference>
<dbReference type="Ensembl" id="ENSPTXT00000011173.1">
    <property type="protein sequence ID" value="ENSPTXP00000010818.1"/>
    <property type="gene ID" value="ENSPTXG00000007647.1"/>
</dbReference>
<keyword evidence="5" id="KW-0472">Membrane</keyword>
<dbReference type="Proteomes" id="UP000472273">
    <property type="component" value="Unplaced"/>
</dbReference>
<evidence type="ECO:0000256" key="5">
    <source>
        <dbReference type="ARBA" id="ARBA00023136"/>
    </source>
</evidence>
<dbReference type="GO" id="GO:0030097">
    <property type="term" value="P:hemopoiesis"/>
    <property type="evidence" value="ECO:0007669"/>
    <property type="project" value="TreeGrafter"/>
</dbReference>
<sequence>AATDIRVWTSHKPEVLKLGNFKTCGSGFTSCLNSRGLRIVYAECDFVCVYVLLIFKLSFAVKPEAPFGLNITYQEKANEYLVQFSTTHVANSFLKDKLIHQLAYRQENTNWTVMNLDSPLTLLKFEPEVTYEMKVRSRPNGHYFKGHWSDWSSSQYFKPSARTSSGISEPRFLI</sequence>
<dbReference type="Gene3D" id="2.60.40.10">
    <property type="entry name" value="Immunoglobulins"/>
    <property type="match status" value="1"/>
</dbReference>
<dbReference type="InterPro" id="IPR013783">
    <property type="entry name" value="Ig-like_fold"/>
</dbReference>
<keyword evidence="8" id="KW-1185">Reference proteome</keyword>
<organism evidence="7 8">
    <name type="scientific">Pseudonaja textilis</name>
    <name type="common">Eastern brown snake</name>
    <dbReference type="NCBI Taxonomy" id="8673"/>
    <lineage>
        <taxon>Eukaryota</taxon>
        <taxon>Metazoa</taxon>
        <taxon>Chordata</taxon>
        <taxon>Craniata</taxon>
        <taxon>Vertebrata</taxon>
        <taxon>Euteleostomi</taxon>
        <taxon>Lepidosauria</taxon>
        <taxon>Squamata</taxon>
        <taxon>Bifurcata</taxon>
        <taxon>Unidentata</taxon>
        <taxon>Episquamata</taxon>
        <taxon>Toxicofera</taxon>
        <taxon>Serpentes</taxon>
        <taxon>Colubroidea</taxon>
        <taxon>Elapidae</taxon>
        <taxon>Hydrophiinae</taxon>
        <taxon>Pseudonaja</taxon>
    </lineage>
</organism>
<dbReference type="SUPFAM" id="SSF49265">
    <property type="entry name" value="Fibronectin type III"/>
    <property type="match status" value="1"/>
</dbReference>
<dbReference type="AlphaFoldDB" id="A0A670YMR0"/>
<proteinExistence type="predicted"/>
<dbReference type="GO" id="GO:0009897">
    <property type="term" value="C:external side of plasma membrane"/>
    <property type="evidence" value="ECO:0007669"/>
    <property type="project" value="TreeGrafter"/>
</dbReference>
<dbReference type="GeneTree" id="ENSGT00510000048500"/>
<dbReference type="InterPro" id="IPR003531">
    <property type="entry name" value="Hempt_rcpt_S_F1_CS"/>
</dbReference>
<keyword evidence="3" id="KW-0732">Signal</keyword>
<evidence type="ECO:0000256" key="3">
    <source>
        <dbReference type="ARBA" id="ARBA00022729"/>
    </source>
</evidence>
<evidence type="ECO:0000256" key="2">
    <source>
        <dbReference type="ARBA" id="ARBA00022692"/>
    </source>
</evidence>
<evidence type="ECO:0008006" key="9">
    <source>
        <dbReference type="Google" id="ProtNLM"/>
    </source>
</evidence>
<protein>
    <recommendedName>
        <fullName evidence="9">Interleukin-7 receptor subunit alpha</fullName>
    </recommendedName>
</protein>
<evidence type="ECO:0000313" key="8">
    <source>
        <dbReference type="Proteomes" id="UP000472273"/>
    </source>
</evidence>
<reference evidence="7" key="2">
    <citation type="submission" date="2025-09" db="UniProtKB">
        <authorList>
            <consortium name="Ensembl"/>
        </authorList>
    </citation>
    <scope>IDENTIFICATION</scope>
</reference>
<reference evidence="7" key="1">
    <citation type="submission" date="2025-08" db="UniProtKB">
        <authorList>
            <consortium name="Ensembl"/>
        </authorList>
    </citation>
    <scope>IDENTIFICATION</scope>
</reference>
<dbReference type="PANTHER" id="PTHR23037">
    <property type="entry name" value="CYTOKINE RECEPTOR"/>
    <property type="match status" value="1"/>
</dbReference>
<dbReference type="PANTHER" id="PTHR23037:SF27">
    <property type="entry name" value="INTERLEUKIN-7 RECEPTOR SUBUNIT ALPHA"/>
    <property type="match status" value="1"/>
</dbReference>
<evidence type="ECO:0000256" key="6">
    <source>
        <dbReference type="ARBA" id="ARBA00023170"/>
    </source>
</evidence>
<comment type="subcellular location">
    <subcellularLocation>
        <location evidence="1">Membrane</location>
        <topology evidence="1">Single-pass membrane protein</topology>
    </subcellularLocation>
</comment>
<dbReference type="GO" id="GO:0004896">
    <property type="term" value="F:cytokine receptor activity"/>
    <property type="evidence" value="ECO:0007669"/>
    <property type="project" value="InterPro"/>
</dbReference>
<dbReference type="InterPro" id="IPR036116">
    <property type="entry name" value="FN3_sf"/>
</dbReference>
<evidence type="ECO:0000256" key="1">
    <source>
        <dbReference type="ARBA" id="ARBA00004167"/>
    </source>
</evidence>
<evidence type="ECO:0000313" key="7">
    <source>
        <dbReference type="Ensembl" id="ENSPTXP00000010818.1"/>
    </source>
</evidence>
<keyword evidence="4" id="KW-1133">Transmembrane helix</keyword>
<evidence type="ECO:0000256" key="4">
    <source>
        <dbReference type="ARBA" id="ARBA00022989"/>
    </source>
</evidence>
<accession>A0A670YMR0</accession>
<name>A0A670YMR0_PSETE</name>
<keyword evidence="2" id="KW-0812">Transmembrane</keyword>
<dbReference type="PROSITE" id="PS01355">
    <property type="entry name" value="HEMATOPO_REC_S_F1"/>
    <property type="match status" value="1"/>
</dbReference>